<sequence>VLAGHDECSLSEGRRRLARVLAMTSPALATSR</sequence>
<proteinExistence type="predicted"/>
<comment type="caution">
    <text evidence="1">The sequence shown here is derived from an EMBL/GenBank/DDBJ whole genome shotgun (WGS) entry which is preliminary data.</text>
</comment>
<dbReference type="AlphaFoldDB" id="A0A392UZR7"/>
<accession>A0A392UZR7</accession>
<feature type="non-terminal residue" evidence="1">
    <location>
        <position position="1"/>
    </location>
</feature>
<keyword evidence="2" id="KW-1185">Reference proteome</keyword>
<name>A0A392UZR7_9FABA</name>
<protein>
    <submittedName>
        <fullName evidence="1">Uncharacterized protein</fullName>
    </submittedName>
</protein>
<organism evidence="1 2">
    <name type="scientific">Trifolium medium</name>
    <dbReference type="NCBI Taxonomy" id="97028"/>
    <lineage>
        <taxon>Eukaryota</taxon>
        <taxon>Viridiplantae</taxon>
        <taxon>Streptophyta</taxon>
        <taxon>Embryophyta</taxon>
        <taxon>Tracheophyta</taxon>
        <taxon>Spermatophyta</taxon>
        <taxon>Magnoliopsida</taxon>
        <taxon>eudicotyledons</taxon>
        <taxon>Gunneridae</taxon>
        <taxon>Pentapetalae</taxon>
        <taxon>rosids</taxon>
        <taxon>fabids</taxon>
        <taxon>Fabales</taxon>
        <taxon>Fabaceae</taxon>
        <taxon>Papilionoideae</taxon>
        <taxon>50 kb inversion clade</taxon>
        <taxon>NPAAA clade</taxon>
        <taxon>Hologalegina</taxon>
        <taxon>IRL clade</taxon>
        <taxon>Trifolieae</taxon>
        <taxon>Trifolium</taxon>
    </lineage>
</organism>
<dbReference type="EMBL" id="LXQA011017330">
    <property type="protein sequence ID" value="MCI81367.1"/>
    <property type="molecule type" value="Genomic_DNA"/>
</dbReference>
<evidence type="ECO:0000313" key="1">
    <source>
        <dbReference type="EMBL" id="MCI81367.1"/>
    </source>
</evidence>
<evidence type="ECO:0000313" key="2">
    <source>
        <dbReference type="Proteomes" id="UP000265520"/>
    </source>
</evidence>
<dbReference type="Proteomes" id="UP000265520">
    <property type="component" value="Unassembled WGS sequence"/>
</dbReference>
<reference evidence="1 2" key="1">
    <citation type="journal article" date="2018" name="Front. Plant Sci.">
        <title>Red Clover (Trifolium pratense) and Zigzag Clover (T. medium) - A Picture of Genomic Similarities and Differences.</title>
        <authorList>
            <person name="Dluhosova J."/>
            <person name="Istvanek J."/>
            <person name="Nedelnik J."/>
            <person name="Repkova J."/>
        </authorList>
    </citation>
    <scope>NUCLEOTIDE SEQUENCE [LARGE SCALE GENOMIC DNA]</scope>
    <source>
        <strain evidence="2">cv. 10/8</strain>
        <tissue evidence="1">Leaf</tissue>
    </source>
</reference>